<dbReference type="PANTHER" id="PTHR38340:SF1">
    <property type="entry name" value="S-LAYER PROTEIN"/>
    <property type="match status" value="1"/>
</dbReference>
<dbReference type="PANTHER" id="PTHR38340">
    <property type="entry name" value="S-LAYER PROTEIN"/>
    <property type="match status" value="1"/>
</dbReference>
<evidence type="ECO:0000313" key="6">
    <source>
        <dbReference type="EMBL" id="OJG00749.1"/>
    </source>
</evidence>
<sequence length="262" mass="27727">MAIFTYGNIGVGVNMAKASVASLFDYDFWRASSTKITMYDDSSNMVTFSGARLTFMMKNGDVKDVTAGTLTGVKFVIDGKAAWTVSGLNVSAVKLGDAIFARNDKAFIDILMAGNDLISGTSKGDTLLGGGGSDVLKGNAGNDKLFGGAGADDLFGGTGADRFSFSSLSDSTSVARDSVFDFSRSEGDKIDLSAIDANKNASGNQAFKFIASEKFHGKAGELRFEKKASDTYVYVDVNGDKKVDFTLHFDDPIALKATDFVL</sequence>
<dbReference type="InterPro" id="IPR001343">
    <property type="entry name" value="Hemolysn_Ca-bd"/>
</dbReference>
<dbReference type="InterPro" id="IPR018511">
    <property type="entry name" value="Hemolysin-typ_Ca-bd_CS"/>
</dbReference>
<evidence type="ECO:0000256" key="1">
    <source>
        <dbReference type="ARBA" id="ARBA00001913"/>
    </source>
</evidence>
<dbReference type="RefSeq" id="WP_071831242.1">
    <property type="nucleotide sequence ID" value="NZ_LSRP01000013.1"/>
</dbReference>
<dbReference type="AlphaFoldDB" id="A0A657LXL9"/>
<comment type="subcellular location">
    <subcellularLocation>
        <location evidence="2">Secreted</location>
    </subcellularLocation>
</comment>
<dbReference type="Gene3D" id="2.150.10.10">
    <property type="entry name" value="Serralysin-like metalloprotease, C-terminal"/>
    <property type="match status" value="1"/>
</dbReference>
<keyword evidence="3" id="KW-0964">Secreted</keyword>
<organism evidence="6 7">
    <name type="scientific">Pararhizobium antarcticum</name>
    <dbReference type="NCBI Taxonomy" id="1798805"/>
    <lineage>
        <taxon>Bacteria</taxon>
        <taxon>Pseudomonadati</taxon>
        <taxon>Pseudomonadota</taxon>
        <taxon>Alphaproteobacteria</taxon>
        <taxon>Hyphomicrobiales</taxon>
        <taxon>Rhizobiaceae</taxon>
        <taxon>Rhizobium/Agrobacterium group</taxon>
        <taxon>Pararhizobium</taxon>
    </lineage>
</organism>
<dbReference type="PRINTS" id="PR00313">
    <property type="entry name" value="CABNDNGRPT"/>
</dbReference>
<evidence type="ECO:0000256" key="4">
    <source>
        <dbReference type="ARBA" id="ARBA00022737"/>
    </source>
</evidence>
<dbReference type="GO" id="GO:0005615">
    <property type="term" value="C:extracellular space"/>
    <property type="evidence" value="ECO:0007669"/>
    <property type="project" value="InterPro"/>
</dbReference>
<protein>
    <recommendedName>
        <fullName evidence="5">Peptidase M10 serralysin C-terminal domain-containing protein</fullName>
    </recommendedName>
</protein>
<evidence type="ECO:0000313" key="7">
    <source>
        <dbReference type="Proteomes" id="UP000182661"/>
    </source>
</evidence>
<evidence type="ECO:0000259" key="5">
    <source>
        <dbReference type="Pfam" id="PF08548"/>
    </source>
</evidence>
<gene>
    <name evidence="6" type="ORF">AX760_09770</name>
</gene>
<evidence type="ECO:0000256" key="2">
    <source>
        <dbReference type="ARBA" id="ARBA00004613"/>
    </source>
</evidence>
<dbReference type="Pfam" id="PF08548">
    <property type="entry name" value="Peptidase_M10_C"/>
    <property type="match status" value="1"/>
</dbReference>
<dbReference type="InterPro" id="IPR013858">
    <property type="entry name" value="Peptidase_M10B_C"/>
</dbReference>
<dbReference type="InterPro" id="IPR050557">
    <property type="entry name" value="RTX_toxin/Mannuronan_C5-epim"/>
</dbReference>
<dbReference type="OrthoDB" id="8404603at2"/>
<dbReference type="Pfam" id="PF00353">
    <property type="entry name" value="HemolysinCabind"/>
    <property type="match status" value="1"/>
</dbReference>
<feature type="domain" description="Peptidase M10 serralysin C-terminal" evidence="5">
    <location>
        <begin position="145"/>
        <end position="261"/>
    </location>
</feature>
<keyword evidence="7" id="KW-1185">Reference proteome</keyword>
<dbReference type="GO" id="GO:0005509">
    <property type="term" value="F:calcium ion binding"/>
    <property type="evidence" value="ECO:0007669"/>
    <property type="project" value="InterPro"/>
</dbReference>
<name>A0A657LXL9_9HYPH</name>
<keyword evidence="4" id="KW-0677">Repeat</keyword>
<evidence type="ECO:0000256" key="3">
    <source>
        <dbReference type="ARBA" id="ARBA00022525"/>
    </source>
</evidence>
<comment type="cofactor">
    <cofactor evidence="1">
        <name>Ca(2+)</name>
        <dbReference type="ChEBI" id="CHEBI:29108"/>
    </cofactor>
</comment>
<proteinExistence type="predicted"/>
<comment type="caution">
    <text evidence="6">The sequence shown here is derived from an EMBL/GenBank/DDBJ whole genome shotgun (WGS) entry which is preliminary data.</text>
</comment>
<dbReference type="SUPFAM" id="SSF51120">
    <property type="entry name" value="beta-Roll"/>
    <property type="match status" value="1"/>
</dbReference>
<dbReference type="InterPro" id="IPR011049">
    <property type="entry name" value="Serralysin-like_metalloprot_C"/>
</dbReference>
<dbReference type="EMBL" id="LSRP01000013">
    <property type="protein sequence ID" value="OJG00749.1"/>
    <property type="molecule type" value="Genomic_DNA"/>
</dbReference>
<dbReference type="PROSITE" id="PS00330">
    <property type="entry name" value="HEMOLYSIN_CALCIUM"/>
    <property type="match status" value="2"/>
</dbReference>
<reference evidence="6 7" key="1">
    <citation type="submission" date="2016-02" db="EMBL/GenBank/DDBJ databases">
        <title>Genome sequencing of a beta-galactosidase producing bacteria Rhizobium sp. 59.</title>
        <authorList>
            <person name="Wang D."/>
            <person name="Kot W."/>
            <person name="Qin Y."/>
            <person name="Hansen L."/>
            <person name="Naqvi K."/>
            <person name="Rensing C."/>
        </authorList>
    </citation>
    <scope>NUCLEOTIDE SEQUENCE [LARGE SCALE GENOMIC DNA]</scope>
    <source>
        <strain evidence="6 7">59</strain>
    </source>
</reference>
<dbReference type="Proteomes" id="UP000182661">
    <property type="component" value="Unassembled WGS sequence"/>
</dbReference>
<accession>A0A657LXL9</accession>